<comment type="caution">
    <text evidence="2">The sequence shown here is derived from an EMBL/GenBank/DDBJ whole genome shotgun (WGS) entry which is preliminary data.</text>
</comment>
<feature type="signal peptide" evidence="1">
    <location>
        <begin position="1"/>
        <end position="19"/>
    </location>
</feature>
<keyword evidence="1" id="KW-0732">Signal</keyword>
<dbReference type="OrthoDB" id="5420310at2"/>
<organism evidence="2 3">
    <name type="scientific">Oceanidesulfovibrio indonesiensis</name>
    <dbReference type="NCBI Taxonomy" id="54767"/>
    <lineage>
        <taxon>Bacteria</taxon>
        <taxon>Pseudomonadati</taxon>
        <taxon>Thermodesulfobacteriota</taxon>
        <taxon>Desulfovibrionia</taxon>
        <taxon>Desulfovibrionales</taxon>
        <taxon>Desulfovibrionaceae</taxon>
        <taxon>Oceanidesulfovibrio</taxon>
    </lineage>
</organism>
<dbReference type="EMBL" id="QMIE01000004">
    <property type="protein sequence ID" value="TVM18365.1"/>
    <property type="molecule type" value="Genomic_DNA"/>
</dbReference>
<dbReference type="InterPro" id="IPR054648">
    <property type="entry name" value="TudS-rel"/>
</dbReference>
<sequence>MKRSRRVLIVCHCLLNANAKVFPLATCPGVCMTPLRRSLEEGAGLLQLPCPETVALGLNRFGMTREQYDHPAFRRACRTMLEPSLDQIEVYASAGYELMGLVGVDGSPNCGVQTTCYGFRGGELSAPESNTEEQVANLCLAPGRGVFMEEMLSALEARNLCIPLFAVNESNPELLVAADRLSTERR</sequence>
<evidence type="ECO:0000313" key="2">
    <source>
        <dbReference type="EMBL" id="TVM18365.1"/>
    </source>
</evidence>
<protein>
    <recommendedName>
        <fullName evidence="4">DUF523 domain-containing protein</fullName>
    </recommendedName>
</protein>
<dbReference type="NCBIfam" id="NF045597">
    <property type="entry name" value="TudS_rel_CD3072"/>
    <property type="match status" value="1"/>
</dbReference>
<reference evidence="2 3" key="1">
    <citation type="submission" date="2018-06" db="EMBL/GenBank/DDBJ databases">
        <title>Complete genome of Desulfovibrio indonesiensis P37SLT.</title>
        <authorList>
            <person name="Crispim J.S."/>
            <person name="Vidigal P.M.P."/>
            <person name="Silva L.C.F."/>
            <person name="Laguardia C.N."/>
            <person name="Araujo L.C."/>
            <person name="Dias R.S."/>
            <person name="Sousa M.P."/>
            <person name="Paula S.O."/>
            <person name="Silva C."/>
        </authorList>
    </citation>
    <scope>NUCLEOTIDE SEQUENCE [LARGE SCALE GENOMIC DNA]</scope>
    <source>
        <strain evidence="2 3">P37SLT</strain>
    </source>
</reference>
<gene>
    <name evidence="2" type="ORF">DPQ33_06325</name>
</gene>
<proteinExistence type="predicted"/>
<name>A0A7M3MH63_9BACT</name>
<dbReference type="AlphaFoldDB" id="A0A7M3MH63"/>
<feature type="chain" id="PRO_5029690787" description="DUF523 domain-containing protein" evidence="1">
    <location>
        <begin position="20"/>
        <end position="186"/>
    </location>
</feature>
<dbReference type="Proteomes" id="UP000448292">
    <property type="component" value="Unassembled WGS sequence"/>
</dbReference>
<evidence type="ECO:0008006" key="4">
    <source>
        <dbReference type="Google" id="ProtNLM"/>
    </source>
</evidence>
<evidence type="ECO:0000313" key="3">
    <source>
        <dbReference type="Proteomes" id="UP000448292"/>
    </source>
</evidence>
<evidence type="ECO:0000256" key="1">
    <source>
        <dbReference type="SAM" id="SignalP"/>
    </source>
</evidence>
<accession>A0A7M3MH63</accession>
<keyword evidence="3" id="KW-1185">Reference proteome</keyword>